<proteinExistence type="predicted"/>
<dbReference type="EMBL" id="JAPUUL010001928">
    <property type="protein sequence ID" value="KAJ8126287.1"/>
    <property type="molecule type" value="Genomic_DNA"/>
</dbReference>
<comment type="caution">
    <text evidence="1">The sequence shown here is derived from an EMBL/GenBank/DDBJ whole genome shotgun (WGS) entry which is preliminary data.</text>
</comment>
<organism evidence="1 2">
    <name type="scientific">Lasiodiplodia mahajangana</name>
    <dbReference type="NCBI Taxonomy" id="1108764"/>
    <lineage>
        <taxon>Eukaryota</taxon>
        <taxon>Fungi</taxon>
        <taxon>Dikarya</taxon>
        <taxon>Ascomycota</taxon>
        <taxon>Pezizomycotina</taxon>
        <taxon>Dothideomycetes</taxon>
        <taxon>Dothideomycetes incertae sedis</taxon>
        <taxon>Botryosphaeriales</taxon>
        <taxon>Botryosphaeriaceae</taxon>
        <taxon>Lasiodiplodia</taxon>
    </lineage>
</organism>
<name>A0ACC2JFW4_9PEZI</name>
<evidence type="ECO:0000313" key="1">
    <source>
        <dbReference type="EMBL" id="KAJ8126287.1"/>
    </source>
</evidence>
<gene>
    <name evidence="1" type="ORF">O1611_g7351</name>
</gene>
<evidence type="ECO:0000313" key="2">
    <source>
        <dbReference type="Proteomes" id="UP001153332"/>
    </source>
</evidence>
<accession>A0ACC2JFW4</accession>
<reference evidence="1" key="1">
    <citation type="submission" date="2022-12" db="EMBL/GenBank/DDBJ databases">
        <title>Genome Sequence of Lasiodiplodia mahajangana.</title>
        <authorList>
            <person name="Buettner E."/>
        </authorList>
    </citation>
    <scope>NUCLEOTIDE SEQUENCE</scope>
    <source>
        <strain evidence="1">VT137</strain>
    </source>
</reference>
<keyword evidence="2" id="KW-1185">Reference proteome</keyword>
<dbReference type="Proteomes" id="UP001153332">
    <property type="component" value="Unassembled WGS sequence"/>
</dbReference>
<sequence length="1046" mass="109773">MVSFIAVTITGLIHGALALSPGDASSVQALLGDLSIPTSQAPLATPTPDLEALKASILAGNYSRKVDLALSRSCPQPCTVDPGQWYVYHSLDRLAKCDGTLLLDFALANPLNDSSSPVSIAACTANLEDISLPITDGTCVYSGISQKETNSSLELRSSGSSSASVASVVAALKQLETYSALTSASCNETINFAKSGSVAVGIYAGSRLANQGLVSSVIAQLSTHVKSEGNLPEELLVQLCENHSARYSLGIYISTNSDLSAAQHAVQSWKNNTCVTSVDATVDTAWQKVSYLIPSRLGSNSSTVNSTIPSSNSSIISNKAAFPRSDAGKLGIRDTCSTVQVVAHDTCATLAAECGITPAEFTDYNPSSTLCSTLVPGQHVCCSSGTLPDYTPSPYANGTCYTYTVITDDTCAALAASHDITVDDIETWNANTWGWYGCSKLLAGYNICLSSGYAPQPSTVSNAVCGPQVNDTAILPGGQCGTTAEFCTISESSTGAPGTAAPNQNGCISNCGTNIITSSAPAANYKIGYFEAYDWSRPCLKASVADINTTAFTHIHLSFATLNPDFSVNIDDISPQLPYLQGLQGVKRIVSFGGWAFCTDPSTYMIMRDAVSTEANINTLVDSIVNFVKEYDLDGIDWDWEYPGEPDIPGIPPGTQADSTGYFLFLYLLKDSLPSGYFDVEAMSQVVDYVVFMTYDLHGQWDYGNAYSDPGCSGGNCLRSHVNLTETINALSMVTKAGVPSNMIAVGVTDYGRSFEMTEAGCWTELCTYVGPDSGAEPGICTGTAGYLADYEISLINSENPSSDLLWDSASFSNIMVWNDTQWVAYMNSTNKAIRTGFYEGLTFLGTADWAIDLADPGTDGEDNGSGPSTGSSSDSTIYVNPDIWSSATPVVTALPGATLVWPPLPLTTPTTITFPPWTTTVSYGSLTTTTSTAADGSLTTEPWIIGGTTTIIGATETTTSSATGVIVWGTETYSPPPQTETLGGTTTVKGGTTLPPVTSKVTPNPYPTTVPSTTDPKLNPHSPKWTSGGPPGPTALPGCRGPPLL</sequence>
<protein>
    <submittedName>
        <fullName evidence="1">Uncharacterized protein</fullName>
    </submittedName>
</protein>